<dbReference type="GO" id="GO:0015562">
    <property type="term" value="F:efflux transmembrane transporter activity"/>
    <property type="evidence" value="ECO:0007669"/>
    <property type="project" value="InterPro"/>
</dbReference>
<dbReference type="NCBIfam" id="TIGR01844">
    <property type="entry name" value="type_I_sec_TolC"/>
    <property type="match status" value="1"/>
</dbReference>
<evidence type="ECO:0000313" key="9">
    <source>
        <dbReference type="EMBL" id="KAA6182986.1"/>
    </source>
</evidence>
<dbReference type="PANTHER" id="PTHR30026:SF20">
    <property type="entry name" value="OUTER MEMBRANE PROTEIN TOLC"/>
    <property type="match status" value="1"/>
</dbReference>
<evidence type="ECO:0000256" key="4">
    <source>
        <dbReference type="ARBA" id="ARBA00022452"/>
    </source>
</evidence>
<evidence type="ECO:0000256" key="3">
    <source>
        <dbReference type="ARBA" id="ARBA00022448"/>
    </source>
</evidence>
<dbReference type="Gene3D" id="1.20.1600.10">
    <property type="entry name" value="Outer membrane efflux proteins (OEP)"/>
    <property type="match status" value="1"/>
</dbReference>
<keyword evidence="10" id="KW-1185">Reference proteome</keyword>
<sequence>MNNRVPSWPIRFKPTRLKPNPSKTRSSKSVLSKTRLSGSIWSRSIWALALGCCVSLPAAAEDLLQIYDLAVNSDPTLREAEQTLYATREIKPQARALLLPNFGVTGSVEYQNVKTSGSSTTTGSFNRNDTFDTSSASAVLSQSVYNRADWVRLSQSDNTIAQAEAEYRNAEIDLMVRTTQAYFEVLRAADLVRVQEALVAADERQLEQSRQRFEVGLVAITDVNDSQAAYDRSRANLITAENDLDNAWEALRRIVGPVSVPLARLGDRLPLAAPEPNDIDVWAETALANNFGIVAAKQAAEAARKGIEVERSGYFPSLDMQAGYGINRSGADFGSDTDSAFVGLNVTVPIYQGGAVASRTRQAGHNFRAAQDRLDQQRRAVMNQVKDAFRGILSSISDVKARQAAIVSARSSLESTQAGLEVGTRTQVDVLNAQRQLFQAEFDYLSARYNYIINGILLHQATSTLNRDVLARGNAWLTAADTVPPPAY</sequence>
<dbReference type="PANTHER" id="PTHR30026">
    <property type="entry name" value="OUTER MEMBRANE PROTEIN TOLC"/>
    <property type="match status" value="1"/>
</dbReference>
<proteinExistence type="inferred from homology"/>
<keyword evidence="3" id="KW-0813">Transport</keyword>
<dbReference type="Proteomes" id="UP000322981">
    <property type="component" value="Unassembled WGS sequence"/>
</dbReference>
<evidence type="ECO:0000256" key="1">
    <source>
        <dbReference type="ARBA" id="ARBA00004442"/>
    </source>
</evidence>
<evidence type="ECO:0000256" key="2">
    <source>
        <dbReference type="ARBA" id="ARBA00007613"/>
    </source>
</evidence>
<dbReference type="GO" id="GO:0009279">
    <property type="term" value="C:cell outer membrane"/>
    <property type="evidence" value="ECO:0007669"/>
    <property type="project" value="UniProtKB-SubCell"/>
</dbReference>
<protein>
    <submittedName>
        <fullName evidence="9">TolC family outer membrane protein</fullName>
    </submittedName>
</protein>
<dbReference type="AlphaFoldDB" id="A0A5M8FGU9"/>
<dbReference type="EMBL" id="VWXX01000038">
    <property type="protein sequence ID" value="KAA6182986.1"/>
    <property type="molecule type" value="Genomic_DNA"/>
</dbReference>
<dbReference type="RefSeq" id="WP_150094567.1">
    <property type="nucleotide sequence ID" value="NZ_JBFUOH010000078.1"/>
</dbReference>
<reference evidence="9 10" key="1">
    <citation type="submission" date="2019-09" db="EMBL/GenBank/DDBJ databases">
        <title>Whole-genome sequence of the purple sulfur bacterium Thiohalocapsa marina DSM 19078.</title>
        <authorList>
            <person name="Kyndt J.A."/>
            <person name="Meyer T.E."/>
        </authorList>
    </citation>
    <scope>NUCLEOTIDE SEQUENCE [LARGE SCALE GENOMIC DNA]</scope>
    <source>
        <strain evidence="9 10">DSM 19078</strain>
    </source>
</reference>
<dbReference type="InterPro" id="IPR051906">
    <property type="entry name" value="TolC-like"/>
</dbReference>
<keyword evidence="7" id="KW-0998">Cell outer membrane</keyword>
<organism evidence="9 10">
    <name type="scientific">Thiohalocapsa marina</name>
    <dbReference type="NCBI Taxonomy" id="424902"/>
    <lineage>
        <taxon>Bacteria</taxon>
        <taxon>Pseudomonadati</taxon>
        <taxon>Pseudomonadota</taxon>
        <taxon>Gammaproteobacteria</taxon>
        <taxon>Chromatiales</taxon>
        <taxon>Chromatiaceae</taxon>
        <taxon>Thiohalocapsa</taxon>
    </lineage>
</organism>
<evidence type="ECO:0000256" key="6">
    <source>
        <dbReference type="ARBA" id="ARBA00023136"/>
    </source>
</evidence>
<comment type="subcellular location">
    <subcellularLocation>
        <location evidence="1">Cell outer membrane</location>
    </subcellularLocation>
</comment>
<dbReference type="GO" id="GO:1990281">
    <property type="term" value="C:efflux pump complex"/>
    <property type="evidence" value="ECO:0007669"/>
    <property type="project" value="TreeGrafter"/>
</dbReference>
<dbReference type="Pfam" id="PF02321">
    <property type="entry name" value="OEP"/>
    <property type="match status" value="2"/>
</dbReference>
<evidence type="ECO:0000313" key="10">
    <source>
        <dbReference type="Proteomes" id="UP000322981"/>
    </source>
</evidence>
<feature type="compositionally biased region" description="Polar residues" evidence="8">
    <location>
        <begin position="21"/>
        <end position="30"/>
    </location>
</feature>
<keyword evidence="6" id="KW-0472">Membrane</keyword>
<dbReference type="SUPFAM" id="SSF56954">
    <property type="entry name" value="Outer membrane efflux proteins (OEP)"/>
    <property type="match status" value="1"/>
</dbReference>
<dbReference type="GO" id="GO:0015288">
    <property type="term" value="F:porin activity"/>
    <property type="evidence" value="ECO:0007669"/>
    <property type="project" value="TreeGrafter"/>
</dbReference>
<evidence type="ECO:0000256" key="8">
    <source>
        <dbReference type="SAM" id="MobiDB-lite"/>
    </source>
</evidence>
<dbReference type="InterPro" id="IPR003423">
    <property type="entry name" value="OMP_efflux"/>
</dbReference>
<evidence type="ECO:0000256" key="7">
    <source>
        <dbReference type="ARBA" id="ARBA00023237"/>
    </source>
</evidence>
<accession>A0A5M8FGU9</accession>
<name>A0A5M8FGU9_9GAMM</name>
<dbReference type="InterPro" id="IPR010130">
    <property type="entry name" value="T1SS_OMP_TolC"/>
</dbReference>
<feature type="region of interest" description="Disordered" evidence="8">
    <location>
        <begin position="1"/>
        <end position="30"/>
    </location>
</feature>
<dbReference type="OrthoDB" id="9813458at2"/>
<keyword evidence="5" id="KW-0812">Transmembrane</keyword>
<comment type="similarity">
    <text evidence="2">Belongs to the outer membrane factor (OMF) (TC 1.B.17) family.</text>
</comment>
<gene>
    <name evidence="9" type="ORF">F2Q65_16835</name>
</gene>
<comment type="caution">
    <text evidence="9">The sequence shown here is derived from an EMBL/GenBank/DDBJ whole genome shotgun (WGS) entry which is preliminary data.</text>
</comment>
<keyword evidence="4" id="KW-1134">Transmembrane beta strand</keyword>
<evidence type="ECO:0000256" key="5">
    <source>
        <dbReference type="ARBA" id="ARBA00022692"/>
    </source>
</evidence>